<dbReference type="InterPro" id="IPR000911">
    <property type="entry name" value="Ribosomal_uL11"/>
</dbReference>
<dbReference type="Gene3D" id="1.10.10.250">
    <property type="entry name" value="Ribosomal protein L11, C-terminal domain"/>
    <property type="match status" value="1"/>
</dbReference>
<dbReference type="CDD" id="cd00349">
    <property type="entry name" value="Ribosomal_L11"/>
    <property type="match status" value="1"/>
</dbReference>
<dbReference type="InterPro" id="IPR020784">
    <property type="entry name" value="Ribosomal_uL11_N"/>
</dbReference>
<keyword evidence="3 5" id="KW-0689">Ribosomal protein</keyword>
<keyword evidence="5 7" id="KW-0694">RNA-binding</keyword>
<proteinExistence type="inferred from homology"/>
<dbReference type="RefSeq" id="WP_236864978.1">
    <property type="nucleotide sequence ID" value="NZ_AP025225.1"/>
</dbReference>
<dbReference type="PANTHER" id="PTHR11661:SF1">
    <property type="entry name" value="LARGE RIBOSOMAL SUBUNIT PROTEIN UL11M"/>
    <property type="match status" value="1"/>
</dbReference>
<dbReference type="PANTHER" id="PTHR11661">
    <property type="entry name" value="60S RIBOSOMAL PROTEIN L12"/>
    <property type="match status" value="1"/>
</dbReference>
<comment type="PTM">
    <text evidence="5 7">One or more lysine residues are methylated.</text>
</comment>
<evidence type="ECO:0000256" key="6">
    <source>
        <dbReference type="RuleBase" id="RU003978"/>
    </source>
</evidence>
<sequence length="142" mass="15477">MAKKVVKFLNLQILAGKANPAPPIGPVLSQNKLNIMEFCKAFNDRTKEMPSDAVIPVVISVYADKTFTFVTKKPPVSYWIKKAAGLKSGGKLPGREKAGKITMQQVAEIAREKMEDMNAYNESAAVSMVMGTVRSMGIEIEG</sequence>
<name>A0ABM7V9S2_9PROT</name>
<dbReference type="InterPro" id="IPR006519">
    <property type="entry name" value="Ribosomal_uL11_bac-typ"/>
</dbReference>
<evidence type="ECO:0000256" key="3">
    <source>
        <dbReference type="ARBA" id="ARBA00022980"/>
    </source>
</evidence>
<protein>
    <recommendedName>
        <fullName evidence="5">Large ribosomal subunit protein uL11</fullName>
    </recommendedName>
</protein>
<comment type="subunit">
    <text evidence="5">Part of the ribosomal stalk of the 50S ribosomal subunit. Interacts with L10 and the large rRNA to form the base of the stalk. L10 forms an elongated spine to which L12 dimers bind in a sequential fashion forming a multimeric L10(L12)X complex.</text>
</comment>
<dbReference type="HAMAP" id="MF_00736">
    <property type="entry name" value="Ribosomal_uL11"/>
    <property type="match status" value="1"/>
</dbReference>
<dbReference type="Pfam" id="PF03946">
    <property type="entry name" value="Ribosomal_L11_N"/>
    <property type="match status" value="1"/>
</dbReference>
<feature type="domain" description="Large ribosomal subunit protein uL11 N-terminal" evidence="9">
    <location>
        <begin position="10"/>
        <end position="67"/>
    </location>
</feature>
<comment type="similarity">
    <text evidence="1 5 6">Belongs to the universal ribosomal protein uL11 family.</text>
</comment>
<evidence type="ECO:0000259" key="9">
    <source>
        <dbReference type="Pfam" id="PF03946"/>
    </source>
</evidence>
<dbReference type="Gene3D" id="3.30.1550.10">
    <property type="entry name" value="Ribosomal protein L11/L12, N-terminal domain"/>
    <property type="match status" value="1"/>
</dbReference>
<dbReference type="GO" id="GO:0005840">
    <property type="term" value="C:ribosome"/>
    <property type="evidence" value="ECO:0007669"/>
    <property type="project" value="UniProtKB-KW"/>
</dbReference>
<dbReference type="EMBL" id="AP025225">
    <property type="protein sequence ID" value="BDB96546.1"/>
    <property type="molecule type" value="Genomic_DNA"/>
</dbReference>
<gene>
    <name evidence="5 10" type="primary">rplK</name>
    <name evidence="10" type="ORF">HYD_6790</name>
</gene>
<keyword evidence="4 5" id="KW-0687">Ribonucleoprotein</keyword>
<organism evidence="10 11">
    <name type="scientific">Candidatus Hydrogenosomobacter endosymbioticus</name>
    <dbReference type="NCBI Taxonomy" id="2558174"/>
    <lineage>
        <taxon>Bacteria</taxon>
        <taxon>Pseudomonadati</taxon>
        <taxon>Pseudomonadota</taxon>
        <taxon>Alphaproteobacteria</taxon>
        <taxon>Holosporales</taxon>
        <taxon>Holosporaceae</taxon>
        <taxon>Candidatus Hydrogenosomobacter</taxon>
    </lineage>
</organism>
<evidence type="ECO:0000313" key="11">
    <source>
        <dbReference type="Proteomes" id="UP001320209"/>
    </source>
</evidence>
<dbReference type="SUPFAM" id="SSF46906">
    <property type="entry name" value="Ribosomal protein L11, C-terminal domain"/>
    <property type="match status" value="1"/>
</dbReference>
<evidence type="ECO:0000256" key="2">
    <source>
        <dbReference type="ARBA" id="ARBA00022481"/>
    </source>
</evidence>
<evidence type="ECO:0000256" key="5">
    <source>
        <dbReference type="HAMAP-Rule" id="MF_00736"/>
    </source>
</evidence>
<evidence type="ECO:0000256" key="7">
    <source>
        <dbReference type="RuleBase" id="RU003979"/>
    </source>
</evidence>
<keyword evidence="11" id="KW-1185">Reference proteome</keyword>
<dbReference type="InterPro" id="IPR036796">
    <property type="entry name" value="Ribosomal_uL11_N_sf"/>
</dbReference>
<reference evidence="10" key="1">
    <citation type="submission" date="2021-10" db="EMBL/GenBank/DDBJ databases">
        <title>Genome Sequence of The Candidatus Hydrogeosomobacter endosymbioticus, an Intracellular Bacterial Symbiont of the Anaerobic Ciliate GW7.</title>
        <authorList>
            <person name="Shiohama Y."/>
            <person name="Shinzato N."/>
        </authorList>
    </citation>
    <scope>NUCLEOTIDE SEQUENCE [LARGE SCALE GENOMIC DNA]</scope>
    <source>
        <strain evidence="10">200920</strain>
    </source>
</reference>
<dbReference type="Proteomes" id="UP001320209">
    <property type="component" value="Chromosome"/>
</dbReference>
<accession>A0ABM7V9S2</accession>
<dbReference type="Pfam" id="PF00298">
    <property type="entry name" value="Ribosomal_L11"/>
    <property type="match status" value="1"/>
</dbReference>
<evidence type="ECO:0000259" key="8">
    <source>
        <dbReference type="Pfam" id="PF00298"/>
    </source>
</evidence>
<keyword evidence="5 7" id="KW-0699">rRNA-binding</keyword>
<dbReference type="InterPro" id="IPR036769">
    <property type="entry name" value="Ribosomal_uL11_C_sf"/>
</dbReference>
<evidence type="ECO:0000256" key="4">
    <source>
        <dbReference type="ARBA" id="ARBA00023274"/>
    </source>
</evidence>
<evidence type="ECO:0000313" key="10">
    <source>
        <dbReference type="EMBL" id="BDB96546.1"/>
    </source>
</evidence>
<keyword evidence="2 5" id="KW-0488">Methylation</keyword>
<dbReference type="NCBIfam" id="TIGR01632">
    <property type="entry name" value="L11_bact"/>
    <property type="match status" value="1"/>
</dbReference>
<comment type="function">
    <text evidence="5 7">Forms part of the ribosomal stalk which helps the ribosome interact with GTP-bound translation factors.</text>
</comment>
<dbReference type="SUPFAM" id="SSF54747">
    <property type="entry name" value="Ribosomal L11/L12e N-terminal domain"/>
    <property type="match status" value="1"/>
</dbReference>
<feature type="domain" description="Large ribosomal subunit protein uL11 C-terminal" evidence="8">
    <location>
        <begin position="72"/>
        <end position="140"/>
    </location>
</feature>
<dbReference type="SMART" id="SM00649">
    <property type="entry name" value="RL11"/>
    <property type="match status" value="1"/>
</dbReference>
<dbReference type="InterPro" id="IPR020783">
    <property type="entry name" value="Ribosomal_uL11_C"/>
</dbReference>
<evidence type="ECO:0000256" key="1">
    <source>
        <dbReference type="ARBA" id="ARBA00010537"/>
    </source>
</evidence>